<feature type="transmembrane region" description="Helical" evidence="1">
    <location>
        <begin position="166"/>
        <end position="187"/>
    </location>
</feature>
<feature type="transmembrane region" description="Helical" evidence="1">
    <location>
        <begin position="199"/>
        <end position="221"/>
    </location>
</feature>
<feature type="transmembrane region" description="Helical" evidence="1">
    <location>
        <begin position="67"/>
        <end position="89"/>
    </location>
</feature>
<sequence>MAERSGLTVAAGLWGIAFAALGMTALTTTADARRVIGLTSVGHALTGLALVLTFADRDGKRSLAGRATTILYLAIFLMIELAGLLFMLTMGERNLALWFALGASFSALGSVLTWRNVPGDDVLACQLFFHSAIIAPLVAALPVFLIDLTRNQDLSGTPLGLTTMSLTVSVGCAVAIPLLVVALLTALAYNVSRPRSNQALAWSVLTAHQLMFAVLVFRWAANGL</sequence>
<proteinExistence type="predicted"/>
<keyword evidence="1" id="KW-0812">Transmembrane</keyword>
<accession>A0AAU7CF21</accession>
<evidence type="ECO:0000313" key="2">
    <source>
        <dbReference type="EMBL" id="XBH03750.1"/>
    </source>
</evidence>
<organism evidence="2">
    <name type="scientific">Singulisphaera sp. Ch08</name>
    <dbReference type="NCBI Taxonomy" id="3120278"/>
    <lineage>
        <taxon>Bacteria</taxon>
        <taxon>Pseudomonadati</taxon>
        <taxon>Planctomycetota</taxon>
        <taxon>Planctomycetia</taxon>
        <taxon>Isosphaerales</taxon>
        <taxon>Isosphaeraceae</taxon>
        <taxon>Singulisphaera</taxon>
    </lineage>
</organism>
<feature type="transmembrane region" description="Helical" evidence="1">
    <location>
        <begin position="35"/>
        <end position="55"/>
    </location>
</feature>
<reference evidence="2" key="1">
    <citation type="submission" date="2024-05" db="EMBL/GenBank/DDBJ databases">
        <title>Planctomycetes of the genus Singulisphaera possess chitinolytic capabilities.</title>
        <authorList>
            <person name="Ivanova A."/>
        </authorList>
    </citation>
    <scope>NUCLEOTIDE SEQUENCE</scope>
    <source>
        <strain evidence="2">Ch08T</strain>
    </source>
</reference>
<gene>
    <name evidence="2" type="ORF">V5E97_36410</name>
</gene>
<evidence type="ECO:0000256" key="1">
    <source>
        <dbReference type="SAM" id="Phobius"/>
    </source>
</evidence>
<dbReference type="EMBL" id="CP155447">
    <property type="protein sequence ID" value="XBH03750.1"/>
    <property type="molecule type" value="Genomic_DNA"/>
</dbReference>
<dbReference type="AlphaFoldDB" id="A0AAU7CF21"/>
<dbReference type="RefSeq" id="WP_406696490.1">
    <property type="nucleotide sequence ID" value="NZ_CP155447.1"/>
</dbReference>
<name>A0AAU7CF21_9BACT</name>
<feature type="transmembrane region" description="Helical" evidence="1">
    <location>
        <begin position="95"/>
        <end position="115"/>
    </location>
</feature>
<protein>
    <submittedName>
        <fullName evidence="2">Uncharacterized protein</fullName>
    </submittedName>
</protein>
<keyword evidence="1" id="KW-0472">Membrane</keyword>
<keyword evidence="1" id="KW-1133">Transmembrane helix</keyword>
<feature type="transmembrane region" description="Helical" evidence="1">
    <location>
        <begin position="127"/>
        <end position="146"/>
    </location>
</feature>